<dbReference type="RefSeq" id="WP_121206116.1">
    <property type="nucleotide sequence ID" value="NZ_RBZP01000030.1"/>
</dbReference>
<reference evidence="2 3" key="1">
    <citation type="journal article" date="2016" name="Int. J. Syst. Evol. Microbiol.">
        <title>Oceanobacillus halophilus sp. nov., a novel moderately halophilic bacterium from a hypersaline lake.</title>
        <authorList>
            <person name="Amoozegar M.A."/>
            <person name="Bagheri M."/>
            <person name="Makhdoumi A."/>
            <person name="Nikou M.M."/>
            <person name="Fazeli S.A.S."/>
            <person name="Schumann P."/>
            <person name="Sproer C."/>
            <person name="Sanchez-Porro C."/>
            <person name="Ventosa A."/>
        </authorList>
    </citation>
    <scope>NUCLEOTIDE SEQUENCE [LARGE SCALE GENOMIC DNA]</scope>
    <source>
        <strain evidence="2 3">DSM 23996</strain>
    </source>
</reference>
<evidence type="ECO:0000313" key="3">
    <source>
        <dbReference type="Proteomes" id="UP000269301"/>
    </source>
</evidence>
<feature type="transmembrane region" description="Helical" evidence="1">
    <location>
        <begin position="73"/>
        <end position="94"/>
    </location>
</feature>
<comment type="caution">
    <text evidence="2">The sequence shown here is derived from an EMBL/GenBank/DDBJ whole genome shotgun (WGS) entry which is preliminary data.</text>
</comment>
<keyword evidence="3" id="KW-1185">Reference proteome</keyword>
<evidence type="ECO:0000313" key="2">
    <source>
        <dbReference type="EMBL" id="RKQ28559.1"/>
    </source>
</evidence>
<keyword evidence="1" id="KW-1133">Transmembrane helix</keyword>
<dbReference type="OrthoDB" id="2876722at2"/>
<feature type="transmembrane region" description="Helical" evidence="1">
    <location>
        <begin position="5"/>
        <end position="23"/>
    </location>
</feature>
<gene>
    <name evidence="2" type="ORF">D8M06_18775</name>
</gene>
<keyword evidence="1" id="KW-0812">Transmembrane</keyword>
<evidence type="ECO:0000256" key="1">
    <source>
        <dbReference type="SAM" id="Phobius"/>
    </source>
</evidence>
<feature type="transmembrane region" description="Helical" evidence="1">
    <location>
        <begin position="43"/>
        <end position="61"/>
    </location>
</feature>
<accession>A0A494ZS15</accession>
<name>A0A494ZS15_9BACI</name>
<dbReference type="Proteomes" id="UP000269301">
    <property type="component" value="Unassembled WGS sequence"/>
</dbReference>
<dbReference type="AlphaFoldDB" id="A0A494ZS15"/>
<keyword evidence="1" id="KW-0472">Membrane</keyword>
<proteinExistence type="predicted"/>
<protein>
    <submittedName>
        <fullName evidence="2">Uncharacterized protein</fullName>
    </submittedName>
</protein>
<dbReference type="EMBL" id="RBZP01000030">
    <property type="protein sequence ID" value="RKQ28559.1"/>
    <property type="molecule type" value="Genomic_DNA"/>
</dbReference>
<sequence>MVKKLFLLIVSIGIVYLATEWVIRGIHYVVFQSHTYISFVTPILHWTKYLAVAIILLFAFKKYVPLADAGKKIIPVLLILSVVMFVISSLWFHAVDEEKIVKHRVFLHNTAKWEEVDYVSTEIKHEEKVVVDNANNLKPLKVIANYRIHLNDGSVINVWNNLASMYKLHQHVLENKIEVQHLTELDPTYFDQNFAYYFEEDLDKAHEIFGVE</sequence>
<organism evidence="2 3">
    <name type="scientific">Oceanobacillus halophilus</name>
    <dbReference type="NCBI Taxonomy" id="930130"/>
    <lineage>
        <taxon>Bacteria</taxon>
        <taxon>Bacillati</taxon>
        <taxon>Bacillota</taxon>
        <taxon>Bacilli</taxon>
        <taxon>Bacillales</taxon>
        <taxon>Bacillaceae</taxon>
        <taxon>Oceanobacillus</taxon>
    </lineage>
</organism>